<gene>
    <name evidence="2" type="ORF">V6256_16015</name>
</gene>
<dbReference type="Proteomes" id="UP001369082">
    <property type="component" value="Unassembled WGS sequence"/>
</dbReference>
<dbReference type="EMBL" id="JBAKAZ010000421">
    <property type="protein sequence ID" value="MEL0631070.1"/>
    <property type="molecule type" value="Genomic_DNA"/>
</dbReference>
<keyword evidence="2" id="KW-0418">Kinase</keyword>
<keyword evidence="3" id="KW-1185">Reference proteome</keyword>
<name>A0ABU9GUR8_9GAMM</name>
<evidence type="ECO:0000256" key="1">
    <source>
        <dbReference type="SAM" id="Phobius"/>
    </source>
</evidence>
<evidence type="ECO:0000313" key="2">
    <source>
        <dbReference type="EMBL" id="MEL0631070.1"/>
    </source>
</evidence>
<sequence length="66" mass="7379">METIILLLQQLCVYVVITYLLSNTPVFIPLTFISGRSSHRSAFYLLFSSFCILGSDFSLSIENALA</sequence>
<keyword evidence="1" id="KW-0812">Transmembrane</keyword>
<accession>A0ABU9GUR8</accession>
<reference evidence="2 3" key="1">
    <citation type="submission" date="2024-02" db="EMBL/GenBank/DDBJ databases">
        <title>Bacteria isolated from the canopy kelp, Nereocystis luetkeana.</title>
        <authorList>
            <person name="Pfister C.A."/>
            <person name="Younker I.T."/>
            <person name="Light S.H."/>
        </authorList>
    </citation>
    <scope>NUCLEOTIDE SEQUENCE [LARGE SCALE GENOMIC DNA]</scope>
    <source>
        <strain evidence="2 3">TI.1.05</strain>
    </source>
</reference>
<proteinExistence type="predicted"/>
<protein>
    <submittedName>
        <fullName evidence="2">Sensor histidine kinase</fullName>
    </submittedName>
</protein>
<feature type="transmembrane region" description="Helical" evidence="1">
    <location>
        <begin position="6"/>
        <end position="30"/>
    </location>
</feature>
<dbReference type="GO" id="GO:0016301">
    <property type="term" value="F:kinase activity"/>
    <property type="evidence" value="ECO:0007669"/>
    <property type="project" value="UniProtKB-KW"/>
</dbReference>
<feature type="non-terminal residue" evidence="2">
    <location>
        <position position="66"/>
    </location>
</feature>
<keyword evidence="1" id="KW-0472">Membrane</keyword>
<evidence type="ECO:0000313" key="3">
    <source>
        <dbReference type="Proteomes" id="UP001369082"/>
    </source>
</evidence>
<comment type="caution">
    <text evidence="2">The sequence shown here is derived from an EMBL/GenBank/DDBJ whole genome shotgun (WGS) entry which is preliminary data.</text>
</comment>
<keyword evidence="1" id="KW-1133">Transmembrane helix</keyword>
<keyword evidence="2" id="KW-0808">Transferase</keyword>
<organism evidence="2 3">
    <name type="scientific">Psychromonas aquatilis</name>
    <dbReference type="NCBI Taxonomy" id="2005072"/>
    <lineage>
        <taxon>Bacteria</taxon>
        <taxon>Pseudomonadati</taxon>
        <taxon>Pseudomonadota</taxon>
        <taxon>Gammaproteobacteria</taxon>
        <taxon>Alteromonadales</taxon>
        <taxon>Psychromonadaceae</taxon>
        <taxon>Psychromonas</taxon>
    </lineage>
</organism>
<feature type="transmembrane region" description="Helical" evidence="1">
    <location>
        <begin position="42"/>
        <end position="61"/>
    </location>
</feature>